<keyword evidence="3" id="KW-1185">Reference proteome</keyword>
<reference evidence="1" key="1">
    <citation type="submission" date="2019-12" db="EMBL/GenBank/DDBJ databases">
        <title>Genome sequencing and annotation of Brassica cretica.</title>
        <authorList>
            <person name="Studholme D.J."/>
            <person name="Sarris P.F."/>
        </authorList>
    </citation>
    <scope>NUCLEOTIDE SEQUENCE</scope>
    <source>
        <strain evidence="1">PFS-102/07</strain>
        <tissue evidence="1">Leaf</tissue>
    </source>
</reference>
<accession>A0A3N6S464</accession>
<comment type="caution">
    <text evidence="1">The sequence shown here is derived from an EMBL/GenBank/DDBJ whole genome shotgun (WGS) entry which is preliminary data.</text>
</comment>
<proteinExistence type="predicted"/>
<reference evidence="2 3" key="3">
    <citation type="journal article" date="2020" name="BMC Genomics">
        <title>Intraspecific diversification of the crop wild relative Brassica cretica Lam. using demographic model selection.</title>
        <authorList>
            <person name="Kioukis A."/>
            <person name="Michalopoulou V.A."/>
            <person name="Briers L."/>
            <person name="Pirintsos S."/>
            <person name="Studholme D.J."/>
            <person name="Pavlidis P."/>
            <person name="Sarris P.F."/>
        </authorList>
    </citation>
    <scope>NUCLEOTIDE SEQUENCE [LARGE SCALE GENOMIC DNA]</scope>
    <source>
        <strain evidence="3">cv. PFS-1207/04</strain>
        <strain evidence="2">PFS-1207/04</strain>
    </source>
</reference>
<organism evidence="1">
    <name type="scientific">Brassica cretica</name>
    <name type="common">Mustard</name>
    <dbReference type="NCBI Taxonomy" id="69181"/>
    <lineage>
        <taxon>Eukaryota</taxon>
        <taxon>Viridiplantae</taxon>
        <taxon>Streptophyta</taxon>
        <taxon>Embryophyta</taxon>
        <taxon>Tracheophyta</taxon>
        <taxon>Spermatophyta</taxon>
        <taxon>Magnoliopsida</taxon>
        <taxon>eudicotyledons</taxon>
        <taxon>Gunneridae</taxon>
        <taxon>Pentapetalae</taxon>
        <taxon>rosids</taxon>
        <taxon>malvids</taxon>
        <taxon>Brassicales</taxon>
        <taxon>Brassicaceae</taxon>
        <taxon>Brassiceae</taxon>
        <taxon>Brassica</taxon>
    </lineage>
</organism>
<dbReference type="AlphaFoldDB" id="A0A3N6S464"/>
<protein>
    <submittedName>
        <fullName evidence="1">Uncharacterized protein</fullName>
    </submittedName>
</protein>
<dbReference type="EMBL" id="QGKY02001015">
    <property type="protein sequence ID" value="KAF2572036.1"/>
    <property type="molecule type" value="Genomic_DNA"/>
</dbReference>
<evidence type="ECO:0000313" key="2">
    <source>
        <dbReference type="EMBL" id="KAF3565891.1"/>
    </source>
</evidence>
<evidence type="ECO:0000313" key="1">
    <source>
        <dbReference type="EMBL" id="KAF2572036.1"/>
    </source>
</evidence>
<gene>
    <name evidence="2" type="ORF">DY000_02012551</name>
    <name evidence="1" type="ORF">F2Q70_00001557</name>
</gene>
<dbReference type="EMBL" id="QGKV02000759">
    <property type="protein sequence ID" value="KAF3565891.1"/>
    <property type="molecule type" value="Genomic_DNA"/>
</dbReference>
<name>A0A3N6S464_BRACR</name>
<reference evidence="2" key="2">
    <citation type="submission" date="2019-12" db="EMBL/GenBank/DDBJ databases">
        <authorList>
            <person name="Studholme D.J."/>
            <person name="Sarris P."/>
        </authorList>
    </citation>
    <scope>NUCLEOTIDE SEQUENCE</scope>
    <source>
        <strain evidence="2">PFS-1207/04</strain>
        <tissue evidence="2">Leaf</tissue>
    </source>
</reference>
<dbReference type="Proteomes" id="UP000266723">
    <property type="component" value="Unassembled WGS sequence"/>
</dbReference>
<evidence type="ECO:0000313" key="3">
    <source>
        <dbReference type="Proteomes" id="UP000266723"/>
    </source>
</evidence>
<sequence>MEGEGKDLMMRFSAVEPKGALKKRRRRKASYNLLRYWMKWTVLKTITKGPHRLSSP</sequence>